<gene>
    <name evidence="2" type="primary">Bro-h</name>
    <name evidence="2" type="ORF">Eudi_ORF145</name>
</gene>
<reference evidence="2 3" key="1">
    <citation type="journal article" date="2019" name="Viruses">
        <title>Genome Analysis of a Novel Clade II.b Alphabaculovirus Obtained from Artaxa digramma.</title>
        <authorList>
            <person name="Li J."/>
            <person name="Duan X."/>
            <person name="Wang Q."/>
            <person name="Zhang L."/>
            <person name="Deng F."/>
            <person name="Wang H."/>
            <person name="Hu Z."/>
            <person name="Wang M."/>
            <person name="Wang J."/>
        </authorList>
    </citation>
    <scope>NUCLEOTIDE SEQUENCE [LARGE SCALE GENOMIC DNA]</scope>
    <source>
        <strain evidence="2 3">424</strain>
    </source>
</reference>
<evidence type="ECO:0000313" key="2">
    <source>
        <dbReference type="EMBL" id="QHB21804.1"/>
    </source>
</evidence>
<name>A0AAE6V0J7_9ABAC</name>
<feature type="transmembrane region" description="Helical" evidence="1">
    <location>
        <begin position="6"/>
        <end position="29"/>
    </location>
</feature>
<keyword evidence="3" id="KW-1185">Reference proteome</keyword>
<keyword evidence="1" id="KW-1133">Transmembrane helix</keyword>
<dbReference type="Proteomes" id="UP000830275">
    <property type="component" value="Segment"/>
</dbReference>
<keyword evidence="1" id="KW-0472">Membrane</keyword>
<accession>A0AAE6V0J7</accession>
<sequence length="94" mass="11352">MPIIIYNYMYTLYCFKIKYCTIILFYYIISKYWTFNSVPTSVLRLILSKRDVFYDFEYLNMSLTKIEFADKIVEVFKISKSGDDWMTANPFAKL</sequence>
<keyword evidence="1" id="KW-0812">Transmembrane</keyword>
<organism evidence="2 3">
    <name type="scientific">Artaxa digramma nucleopolyhedrovirus</name>
    <dbReference type="NCBI Taxonomy" id="3070910"/>
    <lineage>
        <taxon>Viruses</taxon>
        <taxon>Viruses incertae sedis</taxon>
        <taxon>Naldaviricetes</taxon>
        <taxon>Lefavirales</taxon>
        <taxon>Baculoviridae</taxon>
        <taxon>Alphabaculovirus</taxon>
        <taxon>Alphabaculovirus ardigrammae</taxon>
    </lineage>
</organism>
<protein>
    <submittedName>
        <fullName evidence="2">Bro-h</fullName>
    </submittedName>
</protein>
<proteinExistence type="predicted"/>
<dbReference type="EMBL" id="MN233792">
    <property type="protein sequence ID" value="QHB21804.1"/>
    <property type="molecule type" value="Genomic_DNA"/>
</dbReference>
<evidence type="ECO:0000256" key="1">
    <source>
        <dbReference type="SAM" id="Phobius"/>
    </source>
</evidence>
<evidence type="ECO:0000313" key="3">
    <source>
        <dbReference type="Proteomes" id="UP000830275"/>
    </source>
</evidence>